<evidence type="ECO:0000313" key="2">
    <source>
        <dbReference type="EMBL" id="KAK8984175.1"/>
    </source>
</evidence>
<feature type="compositionally biased region" description="Basic residues" evidence="1">
    <location>
        <begin position="37"/>
        <end position="67"/>
    </location>
</feature>
<protein>
    <submittedName>
        <fullName evidence="2">Uncharacterized protein</fullName>
    </submittedName>
</protein>
<evidence type="ECO:0000256" key="1">
    <source>
        <dbReference type="SAM" id="MobiDB-lite"/>
    </source>
</evidence>
<gene>
    <name evidence="2" type="ORF">V6N11_029497</name>
</gene>
<dbReference type="Proteomes" id="UP001396334">
    <property type="component" value="Unassembled WGS sequence"/>
</dbReference>
<reference evidence="2 3" key="1">
    <citation type="journal article" date="2024" name="G3 (Bethesda)">
        <title>Genome assembly of Hibiscus sabdariffa L. provides insights into metabolisms of medicinal natural products.</title>
        <authorList>
            <person name="Kim T."/>
        </authorList>
    </citation>
    <scope>NUCLEOTIDE SEQUENCE [LARGE SCALE GENOMIC DNA]</scope>
    <source>
        <strain evidence="2">TK-2024</strain>
        <tissue evidence="2">Old leaves</tissue>
    </source>
</reference>
<feature type="region of interest" description="Disordered" evidence="1">
    <location>
        <begin position="123"/>
        <end position="150"/>
    </location>
</feature>
<sequence>MVEPVGAGNDEDEVEKDVEEAAKELTFKEAKKDPKKGEKKLRKIPRKERLSRRSIHGRPSRTTKRRKELLKFKELENVMRLEEAKKDPKKGEVIAKKHSWKAAMDRAVGIKVRSEVVEAEYTKGEGEKGSRFDPKHKKDVEKWNERVETT</sequence>
<proteinExistence type="predicted"/>
<keyword evidence="3" id="KW-1185">Reference proteome</keyword>
<organism evidence="2 3">
    <name type="scientific">Hibiscus sabdariffa</name>
    <name type="common">roselle</name>
    <dbReference type="NCBI Taxonomy" id="183260"/>
    <lineage>
        <taxon>Eukaryota</taxon>
        <taxon>Viridiplantae</taxon>
        <taxon>Streptophyta</taxon>
        <taxon>Embryophyta</taxon>
        <taxon>Tracheophyta</taxon>
        <taxon>Spermatophyta</taxon>
        <taxon>Magnoliopsida</taxon>
        <taxon>eudicotyledons</taxon>
        <taxon>Gunneridae</taxon>
        <taxon>Pentapetalae</taxon>
        <taxon>rosids</taxon>
        <taxon>malvids</taxon>
        <taxon>Malvales</taxon>
        <taxon>Malvaceae</taxon>
        <taxon>Malvoideae</taxon>
        <taxon>Hibiscus</taxon>
    </lineage>
</organism>
<accession>A0ABR2P6W3</accession>
<feature type="compositionally biased region" description="Acidic residues" evidence="1">
    <location>
        <begin position="9"/>
        <end position="18"/>
    </location>
</feature>
<dbReference type="EMBL" id="JBBPBN010000078">
    <property type="protein sequence ID" value="KAK8984175.1"/>
    <property type="molecule type" value="Genomic_DNA"/>
</dbReference>
<feature type="compositionally biased region" description="Basic and acidic residues" evidence="1">
    <location>
        <begin position="19"/>
        <end position="36"/>
    </location>
</feature>
<comment type="caution">
    <text evidence="2">The sequence shown here is derived from an EMBL/GenBank/DDBJ whole genome shotgun (WGS) entry which is preliminary data.</text>
</comment>
<evidence type="ECO:0000313" key="3">
    <source>
        <dbReference type="Proteomes" id="UP001396334"/>
    </source>
</evidence>
<name>A0ABR2P6W3_9ROSI</name>
<feature type="region of interest" description="Disordered" evidence="1">
    <location>
        <begin position="1"/>
        <end position="67"/>
    </location>
</feature>